<evidence type="ECO:0000256" key="10">
    <source>
        <dbReference type="SAM" id="MobiDB-lite"/>
    </source>
</evidence>
<dbReference type="GO" id="GO:0005829">
    <property type="term" value="C:cytosol"/>
    <property type="evidence" value="ECO:0007669"/>
    <property type="project" value="Ensembl"/>
</dbReference>
<dbReference type="InterPro" id="IPR006571">
    <property type="entry name" value="TLDc_dom"/>
</dbReference>
<evidence type="ECO:0000256" key="3">
    <source>
        <dbReference type="ARBA" id="ARBA00004496"/>
    </source>
</evidence>
<dbReference type="GO" id="GO:0031667">
    <property type="term" value="P:response to nutrient levels"/>
    <property type="evidence" value="ECO:0007669"/>
    <property type="project" value="Ensembl"/>
</dbReference>
<dbReference type="HOGENOM" id="CLU_036763_2_0_1"/>
<evidence type="ECO:0000256" key="4">
    <source>
        <dbReference type="ARBA" id="ARBA00022490"/>
    </source>
</evidence>
<evidence type="ECO:0000256" key="8">
    <source>
        <dbReference type="ARBA" id="ARBA00041780"/>
    </source>
</evidence>
<dbReference type="GO" id="GO:0043200">
    <property type="term" value="P:response to amino acid"/>
    <property type="evidence" value="ECO:0007669"/>
    <property type="project" value="Ensembl"/>
</dbReference>
<dbReference type="SMART" id="SM00584">
    <property type="entry name" value="TLDc"/>
    <property type="match status" value="1"/>
</dbReference>
<evidence type="ECO:0000256" key="7">
    <source>
        <dbReference type="ARBA" id="ARBA00039594"/>
    </source>
</evidence>
<evidence type="ECO:0000256" key="1">
    <source>
        <dbReference type="ARBA" id="ARBA00004370"/>
    </source>
</evidence>
<evidence type="ECO:0000256" key="9">
    <source>
        <dbReference type="ARBA" id="ARBA00042134"/>
    </source>
</evidence>
<feature type="compositionally biased region" description="Basic and acidic residues" evidence="10">
    <location>
        <begin position="443"/>
        <end position="452"/>
    </location>
</feature>
<comment type="subcellular location">
    <subcellularLocation>
        <location evidence="3">Cytoplasm</location>
    </subcellularLocation>
    <subcellularLocation>
        <location evidence="2">Lysosome</location>
    </subcellularLocation>
    <subcellularLocation>
        <location evidence="1">Membrane</location>
    </subcellularLocation>
</comment>
<keyword evidence="11" id="KW-0732">Signal</keyword>
<dbReference type="PROSITE" id="PS51886">
    <property type="entry name" value="TLDC"/>
    <property type="match status" value="1"/>
</dbReference>
<dbReference type="GO" id="GO:0150032">
    <property type="term" value="P:positive regulation of protein localization to lysosome"/>
    <property type="evidence" value="ECO:0007669"/>
    <property type="project" value="Ensembl"/>
</dbReference>
<organism evidence="13 14">
    <name type="scientific">Anolis carolinensis</name>
    <name type="common">Green anole</name>
    <name type="synonym">American chameleon</name>
    <dbReference type="NCBI Taxonomy" id="28377"/>
    <lineage>
        <taxon>Eukaryota</taxon>
        <taxon>Metazoa</taxon>
        <taxon>Chordata</taxon>
        <taxon>Craniata</taxon>
        <taxon>Vertebrata</taxon>
        <taxon>Euteleostomi</taxon>
        <taxon>Lepidosauria</taxon>
        <taxon>Squamata</taxon>
        <taxon>Bifurcata</taxon>
        <taxon>Unidentata</taxon>
        <taxon>Episquamata</taxon>
        <taxon>Toxicofera</taxon>
        <taxon>Iguania</taxon>
        <taxon>Dactyloidae</taxon>
        <taxon>Anolis</taxon>
    </lineage>
</organism>
<keyword evidence="14" id="KW-1185">Reference proteome</keyword>
<keyword evidence="5" id="KW-0472">Membrane</keyword>
<dbReference type="STRING" id="28377.ENSACAP00000007570"/>
<accession>H9GCZ9</accession>
<evidence type="ECO:0000256" key="11">
    <source>
        <dbReference type="SAM" id="SignalP"/>
    </source>
</evidence>
<evidence type="ECO:0000256" key="6">
    <source>
        <dbReference type="ARBA" id="ARBA00023228"/>
    </source>
</evidence>
<dbReference type="GeneTree" id="ENSGT00940000158087"/>
<dbReference type="GO" id="GO:0006979">
    <property type="term" value="P:response to oxidative stress"/>
    <property type="evidence" value="ECO:0000318"/>
    <property type="project" value="GO_Central"/>
</dbReference>
<feature type="domain" description="TLDc" evidence="12">
    <location>
        <begin position="269"/>
        <end position="437"/>
    </location>
</feature>
<dbReference type="GO" id="GO:0005634">
    <property type="term" value="C:nucleus"/>
    <property type="evidence" value="ECO:0000318"/>
    <property type="project" value="GO_Central"/>
</dbReference>
<dbReference type="Bgee" id="ENSACAG00000007729">
    <property type="expression patterns" value="Expressed in heart and 13 other cell types or tissues"/>
</dbReference>
<reference evidence="13" key="2">
    <citation type="submission" date="2025-08" db="UniProtKB">
        <authorList>
            <consortium name="Ensembl"/>
        </authorList>
    </citation>
    <scope>IDENTIFICATION</scope>
</reference>
<evidence type="ECO:0000313" key="14">
    <source>
        <dbReference type="Proteomes" id="UP000001646"/>
    </source>
</evidence>
<evidence type="ECO:0000256" key="5">
    <source>
        <dbReference type="ARBA" id="ARBA00023136"/>
    </source>
</evidence>
<protein>
    <recommendedName>
        <fullName evidence="7">MTOR-associated protein MEAK7</fullName>
    </recommendedName>
    <alternativeName>
        <fullName evidence="9">TBC/LysM-associated domain-containing protein 1</fullName>
    </alternativeName>
    <alternativeName>
        <fullName evidence="8">TLD domain-containing protein 1</fullName>
    </alternativeName>
</protein>
<dbReference type="InParanoid" id="H9GCZ9"/>
<name>H9GCZ9_ANOCA</name>
<dbReference type="GO" id="GO:0042127">
    <property type="term" value="P:regulation of cell population proliferation"/>
    <property type="evidence" value="ECO:0007669"/>
    <property type="project" value="Ensembl"/>
</dbReference>
<feature type="chain" id="PRO_5032275082" description="MTOR-associated protein MEAK7" evidence="11">
    <location>
        <begin position="21"/>
        <end position="487"/>
    </location>
</feature>
<dbReference type="GO" id="GO:0005765">
    <property type="term" value="C:lysosomal membrane"/>
    <property type="evidence" value="ECO:0007669"/>
    <property type="project" value="Ensembl"/>
</dbReference>
<dbReference type="AlphaFoldDB" id="H9GCZ9"/>
<dbReference type="GO" id="GO:0031929">
    <property type="term" value="P:TOR signaling"/>
    <property type="evidence" value="ECO:0000318"/>
    <property type="project" value="GO_Central"/>
</dbReference>
<dbReference type="FunCoup" id="H9GCZ9">
    <property type="interactions" value="174"/>
</dbReference>
<feature type="region of interest" description="Disordered" evidence="10">
    <location>
        <begin position="436"/>
        <end position="487"/>
    </location>
</feature>
<gene>
    <name evidence="13" type="primary">MEAK7</name>
</gene>
<reference evidence="13" key="3">
    <citation type="submission" date="2025-09" db="UniProtKB">
        <authorList>
            <consortium name="Ensembl"/>
        </authorList>
    </citation>
    <scope>IDENTIFICATION</scope>
</reference>
<evidence type="ECO:0000256" key="2">
    <source>
        <dbReference type="ARBA" id="ARBA00004371"/>
    </source>
</evidence>
<dbReference type="eggNOG" id="KOG2557">
    <property type="taxonomic scope" value="Eukaryota"/>
</dbReference>
<dbReference type="Proteomes" id="UP000001646">
    <property type="component" value="Unplaced"/>
</dbReference>
<dbReference type="Ensembl" id="ENSACAT00000007731.4">
    <property type="protein sequence ID" value="ENSACAP00000007570.4"/>
    <property type="gene ID" value="ENSACAG00000007729.4"/>
</dbReference>
<dbReference type="GO" id="GO:0005654">
    <property type="term" value="C:nucleoplasm"/>
    <property type="evidence" value="ECO:0007669"/>
    <property type="project" value="Ensembl"/>
</dbReference>
<evidence type="ECO:0000313" key="13">
    <source>
        <dbReference type="Ensembl" id="ENSACAP00000007570.4"/>
    </source>
</evidence>
<dbReference type="Pfam" id="PF07534">
    <property type="entry name" value="TLD"/>
    <property type="match status" value="1"/>
</dbReference>
<dbReference type="GO" id="GO:0030334">
    <property type="term" value="P:regulation of cell migration"/>
    <property type="evidence" value="ECO:0007669"/>
    <property type="project" value="Ensembl"/>
</dbReference>
<dbReference type="PANTHER" id="PTHR23354:SF131">
    <property type="entry name" value="MTOR-ASSOCIATED PROTEIN MEAK7"/>
    <property type="match status" value="1"/>
</dbReference>
<keyword evidence="4" id="KW-0963">Cytoplasm</keyword>
<dbReference type="GO" id="GO:1900408">
    <property type="term" value="P:negative regulation of cellular response to oxidative stress"/>
    <property type="evidence" value="ECO:0007669"/>
    <property type="project" value="Ensembl"/>
</dbReference>
<reference evidence="13" key="1">
    <citation type="submission" date="2009-12" db="EMBL/GenBank/DDBJ databases">
        <title>The Genome Sequence of Anolis carolinensis (Green Anole Lizard).</title>
        <authorList>
            <consortium name="The Genome Sequencing Platform"/>
            <person name="Di Palma F."/>
            <person name="Alfoldi J."/>
            <person name="Heiman D."/>
            <person name="Young S."/>
            <person name="Grabherr M."/>
            <person name="Johnson J."/>
            <person name="Lander E.S."/>
            <person name="Lindblad-Toh K."/>
        </authorList>
    </citation>
    <scope>NUCLEOTIDE SEQUENCE [LARGE SCALE GENOMIC DNA]</scope>
    <source>
        <strain evidence="13">JBL SC #1</strain>
    </source>
</reference>
<dbReference type="GO" id="GO:0032868">
    <property type="term" value="P:response to insulin"/>
    <property type="evidence" value="ECO:0007669"/>
    <property type="project" value="Ensembl"/>
</dbReference>
<dbReference type="GO" id="GO:0005730">
    <property type="term" value="C:nucleolus"/>
    <property type="evidence" value="ECO:0007669"/>
    <property type="project" value="Ensembl"/>
</dbReference>
<proteinExistence type="predicted"/>
<keyword evidence="6" id="KW-0458">Lysosome</keyword>
<feature type="compositionally biased region" description="Basic and acidic residues" evidence="10">
    <location>
        <begin position="469"/>
        <end position="478"/>
    </location>
</feature>
<dbReference type="PANTHER" id="PTHR23354">
    <property type="entry name" value="NUCLEOLAR PROTEIN 7/ESTROGEN RECEPTOR COACTIVATOR-RELATED"/>
    <property type="match status" value="1"/>
</dbReference>
<feature type="signal peptide" evidence="11">
    <location>
        <begin position="1"/>
        <end position="20"/>
    </location>
</feature>
<evidence type="ECO:0000259" key="12">
    <source>
        <dbReference type="PROSITE" id="PS51886"/>
    </source>
</evidence>
<sequence>MLVSFLFPFLFLIGFHRLLEKMGNVESNGSYQQHLSRFPPNEQADIEVVFGSLSKMEVAAAAKGVTLETIKGHVKGALPESMVVRLFDGMTSVQLSEKSPGSSGRVTKEQFVVFMSAILKGNAEEKKGIVMRMICKAGGTVKGSQILEFAEDLVNSVIHLLIYRKELKGWNLKNMQNSTAGVKALASQLTSELKTADGRRLEGFAALDACYDEGGLEDWLFRVPQVSSFLGVIVQQGLLPPDQGPSSPSSSHLLPACKGLRPGSSRFVSLLDVPSVAFLNSCLPSGLRREWRLLFSSQLHGESFSQLCGHIVHKGPCLLVLRDAHGYVFGGFASCSWEVKPQFQGNNECFLFSVSPTLGVFTYTGYNDHYMYLNHGQQTMPNGLGMGGQHEYFGLWVDSNYGKGHSKAKPRCTTYNSPQLSAKENFTFNAMEVWAVGEPPGDPDGKDPKSILDADPEAQALLEMIGKSRQSEGLRVPDEDGDNNNSE</sequence>